<evidence type="ECO:0000256" key="5">
    <source>
        <dbReference type="ARBA" id="ARBA00036696"/>
    </source>
</evidence>
<reference evidence="10" key="1">
    <citation type="submission" date="2025-08" db="UniProtKB">
        <authorList>
            <consortium name="RefSeq"/>
        </authorList>
    </citation>
    <scope>IDENTIFICATION</scope>
    <source>
        <tissue evidence="10">Muscle</tissue>
    </source>
</reference>
<evidence type="ECO:0000256" key="4">
    <source>
        <dbReference type="ARBA" id="ARBA00022801"/>
    </source>
</evidence>
<dbReference type="SUPFAM" id="SSF51338">
    <property type="entry name" value="Composite domain of metallo-dependent hydrolases"/>
    <property type="match status" value="2"/>
</dbReference>
<name>A0ABM1SIR8_LIMPO</name>
<protein>
    <recommendedName>
        <fullName evidence="6">dihydropyrimidinase</fullName>
        <ecNumber evidence="6">3.5.2.2</ecNumber>
    </recommendedName>
</protein>
<evidence type="ECO:0000256" key="3">
    <source>
        <dbReference type="ARBA" id="ARBA00022723"/>
    </source>
</evidence>
<dbReference type="EC" id="3.5.2.2" evidence="6"/>
<dbReference type="GeneID" id="106461007"/>
<dbReference type="InterPro" id="IPR050378">
    <property type="entry name" value="Metallo-dep_Hydrolases_sf"/>
</dbReference>
<dbReference type="Proteomes" id="UP000694941">
    <property type="component" value="Unplaced"/>
</dbReference>
<comment type="similarity">
    <text evidence="2">Belongs to the metallo-dependent hydrolases superfamily. Hydantoinase/dihydropyrimidinase family.</text>
</comment>
<evidence type="ECO:0000256" key="2">
    <source>
        <dbReference type="ARBA" id="ARBA00008829"/>
    </source>
</evidence>
<dbReference type="PANTHER" id="PTHR11647:SF1">
    <property type="entry name" value="COLLAPSIN RESPONSE MEDIATOR PROTEIN"/>
    <property type="match status" value="1"/>
</dbReference>
<keyword evidence="4" id="KW-0378">Hydrolase</keyword>
<dbReference type="SUPFAM" id="SSF51556">
    <property type="entry name" value="Metallo-dependent hydrolases"/>
    <property type="match status" value="1"/>
</dbReference>
<sequence length="657" mass="72028">MASSPSSPYRSSDSEEGTPKPHRRPRHDVFFSTISDTELKSIKIGESTPITSTKEGLEEVQKESPKEIKEVLVAKEVEDIEAQPSTLQDWNQQNRLLIADGTIVNHDIMFDGDVYIEDGIVKEVGTDLSVPEGTRTINAKGKLVIPGGIDTQTNLEMNFMGARSMDDFYSGTKAALAGGTTMIMDFVMESSSSLLQSYEIRRAVADKKVCCDYALHIVLPEWTEKTEEEMEVLVKEKGINSFKAFMTYKDQYMLRDGELLQMLHACKNLGAVAMVHAENGDIIAENEKRMLNMGVTGPEGHIYSRPEEVEAEATFRASVLANQVNCPLFIQHVMSRSAAKVIAKRRGEGCLLYADTVAAALGTDGSHHLNACWRHAAGHVTVPPLCTDPSTPVGLMNLLGSGDLQVTASNHCTFSANQKALGQNDFTMIPHGVNGIEERMSVVWEKGVVMGILDPCRFVAVTSTNAAKIFNIYPRKGRIQVGSDADIVVWNPEQTRTISVKTHHSQADFNIFEGMECHGVADIVIAGGRVVVDQGQLQVTKGEGRFIDTPPFCPYIFSCVRAKDKACQPFKVEREPYESVAVEGDLEGETVDEAVEVTEIISQSSEFYSRPPTRSGGRNLQDSTFSLSGAQIDDDKDIRLSGKRIQNPPGGKSAGLW</sequence>
<feature type="domain" description="Amidohydrolase-related" evidence="8">
    <location>
        <begin position="143"/>
        <end position="531"/>
    </location>
</feature>
<dbReference type="CDD" id="cd01314">
    <property type="entry name" value="D-HYD"/>
    <property type="match status" value="1"/>
</dbReference>
<evidence type="ECO:0000256" key="6">
    <source>
        <dbReference type="ARBA" id="ARBA00039113"/>
    </source>
</evidence>
<comment type="cofactor">
    <cofactor evidence="1">
        <name>Zn(2+)</name>
        <dbReference type="ChEBI" id="CHEBI:29105"/>
    </cofactor>
</comment>
<keyword evidence="9" id="KW-1185">Reference proteome</keyword>
<feature type="region of interest" description="Disordered" evidence="7">
    <location>
        <begin position="631"/>
        <end position="657"/>
    </location>
</feature>
<evidence type="ECO:0000313" key="10">
    <source>
        <dbReference type="RefSeq" id="XP_022243523.1"/>
    </source>
</evidence>
<dbReference type="Pfam" id="PF01979">
    <property type="entry name" value="Amidohydro_1"/>
    <property type="match status" value="1"/>
</dbReference>
<feature type="compositionally biased region" description="Low complexity" evidence="7">
    <location>
        <begin position="1"/>
        <end position="11"/>
    </location>
</feature>
<dbReference type="InterPro" id="IPR011059">
    <property type="entry name" value="Metal-dep_hydrolase_composite"/>
</dbReference>
<evidence type="ECO:0000256" key="7">
    <source>
        <dbReference type="SAM" id="MobiDB-lite"/>
    </source>
</evidence>
<comment type="catalytic activity">
    <reaction evidence="5">
        <text>5,6-dihydrouracil + H2O = 3-(carbamoylamino)propanoate + H(+)</text>
        <dbReference type="Rhea" id="RHEA:16121"/>
        <dbReference type="ChEBI" id="CHEBI:11892"/>
        <dbReference type="ChEBI" id="CHEBI:15377"/>
        <dbReference type="ChEBI" id="CHEBI:15378"/>
        <dbReference type="ChEBI" id="CHEBI:15901"/>
        <dbReference type="EC" id="3.5.2.2"/>
    </reaction>
</comment>
<evidence type="ECO:0000259" key="8">
    <source>
        <dbReference type="Pfam" id="PF01979"/>
    </source>
</evidence>
<dbReference type="Gene3D" id="2.30.40.10">
    <property type="entry name" value="Urease, subunit C, domain 1"/>
    <property type="match status" value="1"/>
</dbReference>
<dbReference type="PANTHER" id="PTHR11647">
    <property type="entry name" value="HYDRANTOINASE/DIHYDROPYRIMIDINASE FAMILY MEMBER"/>
    <property type="match status" value="1"/>
</dbReference>
<dbReference type="NCBIfam" id="TIGR02033">
    <property type="entry name" value="D-hydantoinase"/>
    <property type="match status" value="1"/>
</dbReference>
<feature type="region of interest" description="Disordered" evidence="7">
    <location>
        <begin position="1"/>
        <end position="31"/>
    </location>
</feature>
<gene>
    <name evidence="10" type="primary">LOC106461007</name>
</gene>
<dbReference type="InterPro" id="IPR006680">
    <property type="entry name" value="Amidohydro-rel"/>
</dbReference>
<dbReference type="Gene3D" id="3.20.20.140">
    <property type="entry name" value="Metal-dependent hydrolases"/>
    <property type="match status" value="1"/>
</dbReference>
<keyword evidence="3" id="KW-0479">Metal-binding</keyword>
<organism evidence="9 10">
    <name type="scientific">Limulus polyphemus</name>
    <name type="common">Atlantic horseshoe crab</name>
    <dbReference type="NCBI Taxonomy" id="6850"/>
    <lineage>
        <taxon>Eukaryota</taxon>
        <taxon>Metazoa</taxon>
        <taxon>Ecdysozoa</taxon>
        <taxon>Arthropoda</taxon>
        <taxon>Chelicerata</taxon>
        <taxon>Merostomata</taxon>
        <taxon>Xiphosura</taxon>
        <taxon>Limulidae</taxon>
        <taxon>Limulus</taxon>
    </lineage>
</organism>
<proteinExistence type="inferred from homology"/>
<evidence type="ECO:0000256" key="1">
    <source>
        <dbReference type="ARBA" id="ARBA00001947"/>
    </source>
</evidence>
<dbReference type="InterPro" id="IPR032466">
    <property type="entry name" value="Metal_Hydrolase"/>
</dbReference>
<dbReference type="InterPro" id="IPR011778">
    <property type="entry name" value="Hydantoinase/dihydroPyrase"/>
</dbReference>
<dbReference type="RefSeq" id="XP_022243523.1">
    <property type="nucleotide sequence ID" value="XM_022387815.1"/>
</dbReference>
<accession>A0ABM1SIR8</accession>
<evidence type="ECO:0000313" key="9">
    <source>
        <dbReference type="Proteomes" id="UP000694941"/>
    </source>
</evidence>